<gene>
    <name evidence="2" type="ORF">RS030_203072</name>
</gene>
<evidence type="ECO:0000313" key="2">
    <source>
        <dbReference type="EMBL" id="KAK6589539.1"/>
    </source>
</evidence>
<proteinExistence type="predicted"/>
<dbReference type="EMBL" id="JAWDEY010000012">
    <property type="protein sequence ID" value="KAK6589539.1"/>
    <property type="molecule type" value="Genomic_DNA"/>
</dbReference>
<protein>
    <submittedName>
        <fullName evidence="2">Uncharacterized protein</fullName>
    </submittedName>
</protein>
<name>A0AAV9XYZ1_9CRYT</name>
<dbReference type="AlphaFoldDB" id="A0AAV9XYZ1"/>
<evidence type="ECO:0000313" key="3">
    <source>
        <dbReference type="Proteomes" id="UP001311799"/>
    </source>
</evidence>
<sequence length="734" mass="82119">MFFKFDLRTIFLAFILNVTSLPFISCDLKESNELLRISNWVHSSLNDSLSICFSKNENETALLGNELGIILVVNEADKGYRAVVSICKATTDSKIETLFSKKSNFGVCLSEQYIIHIKEHLTSNPGIRLRTSFRHINEVISRGDIEALEKKELDGKLVEVKSGFLFSYQGRNSEEKNVKDETKEDLDVVKNSVTADVCVNSSSETLDESQDNEQKLDQDNTIFGELCKELSPDEFVDAVRFQNTFFFPDVIYLELSILLRRVIKRMELSRSAEEALSIILPGIGGLVVSDARCEEAIRTSLVSGELITPGIGLNDIPILCRKLQGCMEEQNFHESVLVALTKSKRYVEFVLKRNRSFMWEILSKMSGVLGNINGLKAYQLWMELEILIKHVNPEEDVLHSDLPKEMILLAELISDSKSPTVECTISLMRIGTTYEIRLSQVSEIARICNRIVSDSLGFLSSDELRLISDTTILSRISDWLIGTFILEKHIPPGVTRPAACMYLSAITSPMDYSTITNFLWPRVVFAIASSSSSALSFTTKSVDPENCRKALEKILKKIGDKLQLNIDETCGKMANCILNGRLGRINVDDTINNALSQSTQVLINDPGTNSASLRLARFIFESKAPTRSKKRGFSKLSAPLRGSVLFAHLQSIMPGGFSVNDIVKFVHTFTKESPPYGPVKRCFKSLLKYIPVFVAADKDIKSICIDAFGPWIMPDVLVSDVLLSQVSVENEYVI</sequence>
<feature type="chain" id="PRO_5043821807" evidence="1">
    <location>
        <begin position="21"/>
        <end position="734"/>
    </location>
</feature>
<comment type="caution">
    <text evidence="2">The sequence shown here is derived from an EMBL/GenBank/DDBJ whole genome shotgun (WGS) entry which is preliminary data.</text>
</comment>
<evidence type="ECO:0000256" key="1">
    <source>
        <dbReference type="SAM" id="SignalP"/>
    </source>
</evidence>
<dbReference type="Proteomes" id="UP001311799">
    <property type="component" value="Unassembled WGS sequence"/>
</dbReference>
<feature type="signal peptide" evidence="1">
    <location>
        <begin position="1"/>
        <end position="20"/>
    </location>
</feature>
<keyword evidence="1" id="KW-0732">Signal</keyword>
<reference evidence="2 3" key="1">
    <citation type="submission" date="2023-10" db="EMBL/GenBank/DDBJ databases">
        <title>Comparative genomics analysis reveals potential genetic determinants of host preference in Cryptosporidium xiaoi.</title>
        <authorList>
            <person name="Xiao L."/>
            <person name="Li J."/>
        </authorList>
    </citation>
    <scope>NUCLEOTIDE SEQUENCE [LARGE SCALE GENOMIC DNA]</scope>
    <source>
        <strain evidence="2 3">52996</strain>
    </source>
</reference>
<keyword evidence="3" id="KW-1185">Reference proteome</keyword>
<accession>A0AAV9XYZ1</accession>
<organism evidence="2 3">
    <name type="scientific">Cryptosporidium xiaoi</name>
    <dbReference type="NCBI Taxonomy" id="659607"/>
    <lineage>
        <taxon>Eukaryota</taxon>
        <taxon>Sar</taxon>
        <taxon>Alveolata</taxon>
        <taxon>Apicomplexa</taxon>
        <taxon>Conoidasida</taxon>
        <taxon>Coccidia</taxon>
        <taxon>Eucoccidiorida</taxon>
        <taxon>Eimeriorina</taxon>
        <taxon>Cryptosporidiidae</taxon>
        <taxon>Cryptosporidium</taxon>
    </lineage>
</organism>